<evidence type="ECO:0000256" key="1">
    <source>
        <dbReference type="ARBA" id="ARBA00022723"/>
    </source>
</evidence>
<dbReference type="NCBIfam" id="TIGR00010">
    <property type="entry name" value="YchF/TatD family DNA exonuclease"/>
    <property type="match status" value="1"/>
</dbReference>
<dbReference type="InterPro" id="IPR015991">
    <property type="entry name" value="TatD/YcfH-like"/>
</dbReference>
<evidence type="ECO:0000256" key="2">
    <source>
        <dbReference type="ARBA" id="ARBA00022801"/>
    </source>
</evidence>
<dbReference type="InterPro" id="IPR001130">
    <property type="entry name" value="TatD-like"/>
</dbReference>
<dbReference type="SUPFAM" id="SSF51556">
    <property type="entry name" value="Metallo-dependent hydrolases"/>
    <property type="match status" value="1"/>
</dbReference>
<name>A0A382HAX5_9ZZZZ</name>
<dbReference type="GO" id="GO:0046872">
    <property type="term" value="F:metal ion binding"/>
    <property type="evidence" value="ECO:0007669"/>
    <property type="project" value="UniProtKB-KW"/>
</dbReference>
<dbReference type="InterPro" id="IPR032466">
    <property type="entry name" value="Metal_Hydrolase"/>
</dbReference>
<gene>
    <name evidence="3" type="ORF">METZ01_LOCUS237322</name>
</gene>
<dbReference type="AlphaFoldDB" id="A0A382HAX5"/>
<dbReference type="InterPro" id="IPR018228">
    <property type="entry name" value="DNase_TatD-rel_CS"/>
</dbReference>
<keyword evidence="1" id="KW-0479">Metal-binding</keyword>
<proteinExistence type="predicted"/>
<dbReference type="GO" id="GO:0016788">
    <property type="term" value="F:hydrolase activity, acting on ester bonds"/>
    <property type="evidence" value="ECO:0007669"/>
    <property type="project" value="InterPro"/>
</dbReference>
<reference evidence="3" key="1">
    <citation type="submission" date="2018-05" db="EMBL/GenBank/DDBJ databases">
        <authorList>
            <person name="Lanie J.A."/>
            <person name="Ng W.-L."/>
            <person name="Kazmierczak K.M."/>
            <person name="Andrzejewski T.M."/>
            <person name="Davidsen T.M."/>
            <person name="Wayne K.J."/>
            <person name="Tettelin H."/>
            <person name="Glass J.I."/>
            <person name="Rusch D."/>
            <person name="Podicherti R."/>
            <person name="Tsui H.-C.T."/>
            <person name="Winkler M.E."/>
        </authorList>
    </citation>
    <scope>NUCLEOTIDE SEQUENCE</scope>
</reference>
<accession>A0A382HAX5</accession>
<dbReference type="PANTHER" id="PTHR46124">
    <property type="entry name" value="D-AMINOACYL-TRNA DEACYLASE"/>
    <property type="match status" value="1"/>
</dbReference>
<dbReference type="Pfam" id="PF01026">
    <property type="entry name" value="TatD_DNase"/>
    <property type="match status" value="1"/>
</dbReference>
<dbReference type="GO" id="GO:0004536">
    <property type="term" value="F:DNA nuclease activity"/>
    <property type="evidence" value="ECO:0007669"/>
    <property type="project" value="InterPro"/>
</dbReference>
<dbReference type="CDD" id="cd01310">
    <property type="entry name" value="TatD_DNAse"/>
    <property type="match status" value="1"/>
</dbReference>
<dbReference type="PANTHER" id="PTHR46124:SF2">
    <property type="entry name" value="D-AMINOACYL-TRNA DEACYLASE"/>
    <property type="match status" value="1"/>
</dbReference>
<dbReference type="EMBL" id="UINC01060204">
    <property type="protein sequence ID" value="SVB84468.1"/>
    <property type="molecule type" value="Genomic_DNA"/>
</dbReference>
<dbReference type="Gene3D" id="3.20.20.140">
    <property type="entry name" value="Metal-dependent hydrolases"/>
    <property type="match status" value="1"/>
</dbReference>
<organism evidence="3">
    <name type="scientific">marine metagenome</name>
    <dbReference type="NCBI Taxonomy" id="408172"/>
    <lineage>
        <taxon>unclassified sequences</taxon>
        <taxon>metagenomes</taxon>
        <taxon>ecological metagenomes</taxon>
    </lineage>
</organism>
<sequence>MIDSHCHLNFDNLSKDFSSIIKRAKENNITAILSINTNPDEFESHYQLIKKHQSLFISYGLHPANVNSFNIPSINSLKFYCEYEQVIGIGETGLDFYRSTEHKSEQYKSFENHIECSYETNLPLIIHQRNSEKEIIDVLNNYQKSKPLKVVFHCFTGSAKLRSFCLDNEFYISLSGIITFKNANDLREVISDFPLQQMLIETDSPFLAPVPFRGKMNEPSYVKYISEYLSDFYNIPQKKFNEITDNNFYKLFSKAIRYNEIS</sequence>
<dbReference type="PIRSF" id="PIRSF005902">
    <property type="entry name" value="DNase_TatD"/>
    <property type="match status" value="1"/>
</dbReference>
<keyword evidence="2" id="KW-0378">Hydrolase</keyword>
<dbReference type="FunFam" id="3.20.20.140:FF:000005">
    <property type="entry name" value="TatD family hydrolase"/>
    <property type="match status" value="1"/>
</dbReference>
<evidence type="ECO:0000313" key="3">
    <source>
        <dbReference type="EMBL" id="SVB84468.1"/>
    </source>
</evidence>
<protein>
    <submittedName>
        <fullName evidence="3">Uncharacterized protein</fullName>
    </submittedName>
</protein>
<dbReference type="PROSITE" id="PS01137">
    <property type="entry name" value="TATD_1"/>
    <property type="match status" value="1"/>
</dbReference>